<keyword evidence="4" id="KW-1185">Reference proteome</keyword>
<protein>
    <submittedName>
        <fullName evidence="2">Phage antirepressor KilAC domain-containing protein</fullName>
    </submittedName>
</protein>
<dbReference type="InterPro" id="IPR003497">
    <property type="entry name" value="BRO_N_domain"/>
</dbReference>
<evidence type="ECO:0000313" key="3">
    <source>
        <dbReference type="EMBL" id="QKS71749.1"/>
    </source>
</evidence>
<dbReference type="GO" id="GO:0003677">
    <property type="term" value="F:DNA binding"/>
    <property type="evidence" value="ECO:0007669"/>
    <property type="project" value="InterPro"/>
</dbReference>
<proteinExistence type="predicted"/>
<evidence type="ECO:0000259" key="1">
    <source>
        <dbReference type="PROSITE" id="PS51750"/>
    </source>
</evidence>
<dbReference type="KEGG" id="psua:FLK61_34295"/>
<dbReference type="Pfam" id="PF03374">
    <property type="entry name" value="ANT"/>
    <property type="match status" value="1"/>
</dbReference>
<dbReference type="RefSeq" id="WP_176009727.1">
    <property type="nucleotide sequence ID" value="NZ_CP041372.2"/>
</dbReference>
<evidence type="ECO:0000313" key="2">
    <source>
        <dbReference type="EMBL" id="QKS71695.1"/>
    </source>
</evidence>
<dbReference type="Pfam" id="PF02498">
    <property type="entry name" value="Bro-N"/>
    <property type="match status" value="1"/>
</dbReference>
<dbReference type="SMART" id="SM01040">
    <property type="entry name" value="Bro-N"/>
    <property type="match status" value="1"/>
</dbReference>
<accession>A0A859FHK8</accession>
<reference evidence="4" key="1">
    <citation type="submission" date="2019-07" db="EMBL/GenBank/DDBJ databases">
        <title>Bacillus alkalisoli sp. nov. isolated from saline soil.</title>
        <authorList>
            <person name="Sun J.-Q."/>
            <person name="Xu L."/>
        </authorList>
    </citation>
    <scope>NUCLEOTIDE SEQUENCE [LARGE SCALE GENOMIC DNA]</scope>
    <source>
        <strain evidence="4">M4U3P1</strain>
    </source>
</reference>
<name>A0A859FHK8_9BACI</name>
<evidence type="ECO:0000313" key="4">
    <source>
        <dbReference type="Proteomes" id="UP000318138"/>
    </source>
</evidence>
<feature type="domain" description="Bro-N" evidence="1">
    <location>
        <begin position="1"/>
        <end position="104"/>
    </location>
</feature>
<dbReference type="InterPro" id="IPR005039">
    <property type="entry name" value="Ant_C"/>
</dbReference>
<sequence length="257" mass="29525">MSDLITFQFSGIDFKAYTENGDIFFLLSEVCEILEVNHRVVKQRISDDVCSTYPIIDRLGREQYVTTINEDGLYDVILDSRKPIAKQFRKWITSEVIPSIRKHGGYLTPQTIEDALLNPDTLINLATQLKTERAEKEQLLKKQKKDEPFTNFGKAVSNTDAAINLGAYAKLIYDKHGVNIGRNKLIAWMRDKGYLIKSGREKNNAKQQYIEQGLFKLSPSLIQRTQGDYERMTTLITGKGQVKFLPILLKEFKQEVR</sequence>
<gene>
    <name evidence="2" type="ORF">FLK61_34000</name>
    <name evidence="3" type="ORF">FLK61_34295</name>
</gene>
<dbReference type="EMBL" id="CP041372">
    <property type="protein sequence ID" value="QKS71749.1"/>
    <property type="molecule type" value="Genomic_DNA"/>
</dbReference>
<organism evidence="2 4">
    <name type="scientific">Paenalkalicoccus suaedae</name>
    <dbReference type="NCBI Taxonomy" id="2592382"/>
    <lineage>
        <taxon>Bacteria</taxon>
        <taxon>Bacillati</taxon>
        <taxon>Bacillota</taxon>
        <taxon>Bacilli</taxon>
        <taxon>Bacillales</taxon>
        <taxon>Bacillaceae</taxon>
        <taxon>Paenalkalicoccus</taxon>
    </lineage>
</organism>
<dbReference type="PANTHER" id="PTHR36180">
    <property type="entry name" value="DNA-BINDING PROTEIN-RELATED-RELATED"/>
    <property type="match status" value="1"/>
</dbReference>
<dbReference type="EMBL" id="CP041372">
    <property type="protein sequence ID" value="QKS71695.1"/>
    <property type="molecule type" value="Genomic_DNA"/>
</dbReference>
<reference evidence="2" key="2">
    <citation type="submission" date="2020-05" db="EMBL/GenBank/DDBJ databases">
        <title>Bacillus alkalisoli sp. nov. isolated from saline soil.</title>
        <authorList>
            <person name="Sun J.-Q."/>
            <person name="Xu L."/>
        </authorList>
    </citation>
    <scope>NUCLEOTIDE SEQUENCE</scope>
    <source>
        <strain evidence="2 4">M4U3P1</strain>
    </source>
</reference>
<dbReference type="KEGG" id="psua:FLK61_34000"/>
<dbReference type="PROSITE" id="PS51750">
    <property type="entry name" value="BRO_N"/>
    <property type="match status" value="1"/>
</dbReference>
<dbReference type="Proteomes" id="UP000318138">
    <property type="component" value="Chromosome"/>
</dbReference>
<dbReference type="PANTHER" id="PTHR36180:SF2">
    <property type="entry name" value="BRO FAMILY PROTEIN"/>
    <property type="match status" value="1"/>
</dbReference>
<dbReference type="AlphaFoldDB" id="A0A859FHK8"/>